<dbReference type="Proteomes" id="UP001642464">
    <property type="component" value="Unassembled WGS sequence"/>
</dbReference>
<reference evidence="1 2" key="1">
    <citation type="submission" date="2024-02" db="EMBL/GenBank/DDBJ databases">
        <authorList>
            <person name="Chen Y."/>
            <person name="Shah S."/>
            <person name="Dougan E. K."/>
            <person name="Thang M."/>
            <person name="Chan C."/>
        </authorList>
    </citation>
    <scope>NUCLEOTIDE SEQUENCE [LARGE SCALE GENOMIC DNA]</scope>
</reference>
<gene>
    <name evidence="1" type="ORF">SCF082_LOCUS5980</name>
</gene>
<accession>A0ABP0I9J5</accession>
<comment type="caution">
    <text evidence="1">The sequence shown here is derived from an EMBL/GenBank/DDBJ whole genome shotgun (WGS) entry which is preliminary data.</text>
</comment>
<dbReference type="InterPro" id="IPR036915">
    <property type="entry name" value="Cyclin-like_sf"/>
</dbReference>
<keyword evidence="2" id="KW-1185">Reference proteome</keyword>
<dbReference type="InterPro" id="IPR043198">
    <property type="entry name" value="Cyclin/Ssn8"/>
</dbReference>
<proteinExistence type="predicted"/>
<name>A0ABP0I9J5_9DINO</name>
<sequence length="293" mass="33206">MAGPQTPQSTPPPTPAVEVEDTQSLRSLMVGTTDISRPIVKKLIEGNQIKPGQLGAENQDELQARLMTAHYIQLYYKKENQQQVTEKETPQVVALSCIFLACKVLDFPKRMKMLIRAYNQVLAEKKDPELSDQQQSKMVDKILKLEFHLLRISCFLFDVQMPSQFLEEKLNRFCDAVFSYPEFEKAYPYERKQLRKVMFTTASRFAVDAYCGNPELSRDMDVLTTASIVFASRYILRSKSTSSPAVVAALDKMPDAVNFVVKGELTPEYNQGVKAAIEGIMQVFRGRAKTSQK</sequence>
<dbReference type="Gene3D" id="1.10.472.10">
    <property type="entry name" value="Cyclin-like"/>
    <property type="match status" value="1"/>
</dbReference>
<protein>
    <submittedName>
        <fullName evidence="1">Uncharacterized protein</fullName>
    </submittedName>
</protein>
<organism evidence="1 2">
    <name type="scientific">Durusdinium trenchii</name>
    <dbReference type="NCBI Taxonomy" id="1381693"/>
    <lineage>
        <taxon>Eukaryota</taxon>
        <taxon>Sar</taxon>
        <taxon>Alveolata</taxon>
        <taxon>Dinophyceae</taxon>
        <taxon>Suessiales</taxon>
        <taxon>Symbiodiniaceae</taxon>
        <taxon>Durusdinium</taxon>
    </lineage>
</organism>
<dbReference type="PANTHER" id="PTHR10026">
    <property type="entry name" value="CYCLIN"/>
    <property type="match status" value="1"/>
</dbReference>
<evidence type="ECO:0000313" key="1">
    <source>
        <dbReference type="EMBL" id="CAK8999252.1"/>
    </source>
</evidence>
<dbReference type="EMBL" id="CAXAMM010003291">
    <property type="protein sequence ID" value="CAK8999252.1"/>
    <property type="molecule type" value="Genomic_DNA"/>
</dbReference>
<dbReference type="SUPFAM" id="SSF47954">
    <property type="entry name" value="Cyclin-like"/>
    <property type="match status" value="1"/>
</dbReference>
<evidence type="ECO:0000313" key="2">
    <source>
        <dbReference type="Proteomes" id="UP001642464"/>
    </source>
</evidence>